<keyword evidence="1" id="KW-1133">Transmembrane helix</keyword>
<dbReference type="Gramene" id="Kaladp0040s0316.1.v1.1">
    <property type="protein sequence ID" value="Kaladp0040s0316.1.v1.1.CDS.1"/>
    <property type="gene ID" value="Kaladp0040s0316.v1.1"/>
</dbReference>
<keyword evidence="3" id="KW-1185">Reference proteome</keyword>
<name>A0A7N0TMP5_KALFE</name>
<proteinExistence type="predicted"/>
<protein>
    <submittedName>
        <fullName evidence="2">Uncharacterized protein</fullName>
    </submittedName>
</protein>
<dbReference type="PANTHER" id="PTHR37199:SF2">
    <property type="entry name" value="MEMBRANE LIPOPROTEIN"/>
    <property type="match status" value="1"/>
</dbReference>
<feature type="transmembrane region" description="Helical" evidence="1">
    <location>
        <begin position="20"/>
        <end position="41"/>
    </location>
</feature>
<organism evidence="2 3">
    <name type="scientific">Kalanchoe fedtschenkoi</name>
    <name type="common">Lavender scallops</name>
    <name type="synonym">South American air plant</name>
    <dbReference type="NCBI Taxonomy" id="63787"/>
    <lineage>
        <taxon>Eukaryota</taxon>
        <taxon>Viridiplantae</taxon>
        <taxon>Streptophyta</taxon>
        <taxon>Embryophyta</taxon>
        <taxon>Tracheophyta</taxon>
        <taxon>Spermatophyta</taxon>
        <taxon>Magnoliopsida</taxon>
        <taxon>eudicotyledons</taxon>
        <taxon>Gunneridae</taxon>
        <taxon>Pentapetalae</taxon>
        <taxon>Saxifragales</taxon>
        <taxon>Crassulaceae</taxon>
        <taxon>Kalanchoe</taxon>
    </lineage>
</organism>
<evidence type="ECO:0000256" key="1">
    <source>
        <dbReference type="SAM" id="Phobius"/>
    </source>
</evidence>
<keyword evidence="1" id="KW-0472">Membrane</keyword>
<dbReference type="AlphaFoldDB" id="A0A7N0TMP5"/>
<dbReference type="PROSITE" id="PS51257">
    <property type="entry name" value="PROKAR_LIPOPROTEIN"/>
    <property type="match status" value="1"/>
</dbReference>
<dbReference type="EnsemblPlants" id="Kaladp0040s0316.1.v1.1">
    <property type="protein sequence ID" value="Kaladp0040s0316.1.v1.1.CDS.1"/>
    <property type="gene ID" value="Kaladp0040s0316.v1.1"/>
</dbReference>
<accession>A0A7N0TMP5</accession>
<reference evidence="2" key="1">
    <citation type="submission" date="2021-01" db="UniProtKB">
        <authorList>
            <consortium name="EnsemblPlants"/>
        </authorList>
    </citation>
    <scope>IDENTIFICATION</scope>
</reference>
<sequence length="78" mass="7883">MRQLKELIVGDANITASSSFSCIQVLLAFLAFCLISAALIFSCAEGATGDDKDKDHGAVDYSAAYANCAAACGAACGA</sequence>
<evidence type="ECO:0000313" key="2">
    <source>
        <dbReference type="EnsemblPlants" id="Kaladp0040s0316.1.v1.1.CDS.1"/>
    </source>
</evidence>
<evidence type="ECO:0000313" key="3">
    <source>
        <dbReference type="Proteomes" id="UP000594263"/>
    </source>
</evidence>
<dbReference type="PANTHER" id="PTHR37199">
    <property type="entry name" value="TRANSMEMBRANE PROTEIN"/>
    <property type="match status" value="1"/>
</dbReference>
<dbReference type="Proteomes" id="UP000594263">
    <property type="component" value="Unplaced"/>
</dbReference>
<keyword evidence="1" id="KW-0812">Transmembrane</keyword>